<sequence length="308" mass="34720">MKKALVLGIEHEMGSLLCKNLAKYNWQVTATLDDPCQPIEITPNLTLAEICAEDVDFLDELIADCDTVFLHLPDPTLGGQVIFSLETITTLIAKHQRHLVLTTNFYDIKPSRLSSMAFWRQPRPIPITLPRKLQRLLEQTAAAGAHITVRCCGHSLSCALEDGYLGMLIKETQNKLIVQSPSHYTLNHYWTFLPDLAENIVHQLSTQGDACTHTPLDVTYYPGHQASIKDIARCLALSSGKPVTVTHLHWTLMECISLFSPLFRGFLGMRRLWQHGSTFPSPRMNPSQSALFHTPLELALQQSWRRTK</sequence>
<dbReference type="InterPro" id="IPR036291">
    <property type="entry name" value="NAD(P)-bd_dom_sf"/>
</dbReference>
<dbReference type="SUPFAM" id="SSF51735">
    <property type="entry name" value="NAD(P)-binding Rossmann-fold domains"/>
    <property type="match status" value="1"/>
</dbReference>
<keyword evidence="2" id="KW-1185">Reference proteome</keyword>
<evidence type="ECO:0000313" key="1">
    <source>
        <dbReference type="EMBL" id="KLU99075.1"/>
    </source>
</evidence>
<dbReference type="Proteomes" id="UP000036426">
    <property type="component" value="Unassembled WGS sequence"/>
</dbReference>
<dbReference type="OrthoDB" id="112777at2"/>
<organism evidence="1 2">
    <name type="scientific">Photobacterium aphoticum</name>
    <dbReference type="NCBI Taxonomy" id="754436"/>
    <lineage>
        <taxon>Bacteria</taxon>
        <taxon>Pseudomonadati</taxon>
        <taxon>Pseudomonadota</taxon>
        <taxon>Gammaproteobacteria</taxon>
        <taxon>Vibrionales</taxon>
        <taxon>Vibrionaceae</taxon>
        <taxon>Photobacterium</taxon>
    </lineage>
</organism>
<comment type="caution">
    <text evidence="1">The sequence shown here is derived from an EMBL/GenBank/DDBJ whole genome shotgun (WGS) entry which is preliminary data.</text>
</comment>
<proteinExistence type="predicted"/>
<evidence type="ECO:0000313" key="2">
    <source>
        <dbReference type="Proteomes" id="UP000036426"/>
    </source>
</evidence>
<dbReference type="EMBL" id="LDOV01000037">
    <property type="protein sequence ID" value="KLU99075.1"/>
    <property type="molecule type" value="Genomic_DNA"/>
</dbReference>
<evidence type="ECO:0008006" key="3">
    <source>
        <dbReference type="Google" id="ProtNLM"/>
    </source>
</evidence>
<name>A0A0J1GHL7_9GAMM</name>
<dbReference type="PATRIC" id="fig|754436.4.peg.3984"/>
<gene>
    <name evidence="1" type="ORF">ABT58_18840</name>
</gene>
<dbReference type="RefSeq" id="WP_047875994.1">
    <property type="nucleotide sequence ID" value="NZ_BMYC01000006.1"/>
</dbReference>
<accession>A0A0J1GHL7</accession>
<protein>
    <recommendedName>
        <fullName evidence="3">NAD-dependent epimerase/dehydratase domain-containing protein</fullName>
    </recommendedName>
</protein>
<dbReference type="Gene3D" id="3.40.50.720">
    <property type="entry name" value="NAD(P)-binding Rossmann-like Domain"/>
    <property type="match status" value="1"/>
</dbReference>
<reference evidence="1 2" key="1">
    <citation type="submission" date="2015-05" db="EMBL/GenBank/DDBJ databases">
        <title>Photobacterium galathea sp. nov.</title>
        <authorList>
            <person name="Machado H."/>
            <person name="Gram L."/>
        </authorList>
    </citation>
    <scope>NUCLEOTIDE SEQUENCE [LARGE SCALE GENOMIC DNA]</scope>
    <source>
        <strain evidence="1 2">DSM 25995</strain>
    </source>
</reference>
<dbReference type="AlphaFoldDB" id="A0A0J1GHL7"/>